<dbReference type="EMBL" id="CP144052">
    <property type="protein sequence ID" value="WWD16480.1"/>
    <property type="molecule type" value="Genomic_DNA"/>
</dbReference>
<proteinExistence type="predicted"/>
<dbReference type="PANTHER" id="PTHR36223">
    <property type="entry name" value="BETA-LACTAMASE-TYPE TRANSPEPTIDASE FOLD DOMAIN CONTAINING PROTEIN"/>
    <property type="match status" value="1"/>
</dbReference>
<reference evidence="2" key="1">
    <citation type="submission" date="2017-08" db="EMBL/GenBank/DDBJ databases">
        <authorList>
            <person name="Cuomo C."/>
            <person name="Billmyre B."/>
            <person name="Heitman J."/>
        </authorList>
    </citation>
    <scope>NUCLEOTIDE SEQUENCE</scope>
    <source>
        <strain evidence="2">CBS 12478</strain>
    </source>
</reference>
<sequence>MHSHGEIVGLEAWVQSKKDKKRLGENGEAPYSQCFIEIIDEPFAIVVKQPREDSSDWKTTLWIDGQVVGVWAWPREYLTLAPDAMVIRRGGELCKADLCFTPLETTDDKNEVTLDKERAKQLGSIVITLEKGILADEKEKKLSYTVKTGEARVIPEIPTAQYSFIPSHKGGITYRFVFNYRPRALLVKMGLIEAPEPPSPPAPVPARNKRKHVEIVDSSGEDEEEDRKPKITVKKEKEQKRIEYLEEQLRLLSDRLRRQSGNTSDNGPIDLTQDDD</sequence>
<reference evidence="2" key="2">
    <citation type="submission" date="2024-01" db="EMBL/GenBank/DDBJ databases">
        <title>Comparative genomics of Cryptococcus and Kwoniella reveals pathogenesis evolution and contrasting modes of karyotype evolution via chromosome fusion or intercentromeric recombination.</title>
        <authorList>
            <person name="Coelho M.A."/>
            <person name="David-Palma M."/>
            <person name="Shea T."/>
            <person name="Bowers K."/>
            <person name="McGinley-Smith S."/>
            <person name="Mohammad A.W."/>
            <person name="Gnirke A."/>
            <person name="Yurkov A.M."/>
            <person name="Nowrousian M."/>
            <person name="Sun S."/>
            <person name="Cuomo C.A."/>
            <person name="Heitman J."/>
        </authorList>
    </citation>
    <scope>NUCLEOTIDE SEQUENCE</scope>
    <source>
        <strain evidence="2">CBS 12478</strain>
    </source>
</reference>
<feature type="region of interest" description="Disordered" evidence="1">
    <location>
        <begin position="197"/>
        <end position="239"/>
    </location>
</feature>
<feature type="region of interest" description="Disordered" evidence="1">
    <location>
        <begin position="254"/>
        <end position="276"/>
    </location>
</feature>
<dbReference type="RefSeq" id="XP_065822935.1">
    <property type="nucleotide sequence ID" value="XM_065966863.1"/>
</dbReference>
<dbReference type="AlphaFoldDB" id="A0AAJ8MUF0"/>
<dbReference type="KEGG" id="ksn:43586674"/>
<name>A0AAJ8MUF0_9TREE</name>
<evidence type="ECO:0000313" key="2">
    <source>
        <dbReference type="EMBL" id="WWD16480.1"/>
    </source>
</evidence>
<evidence type="ECO:0000256" key="1">
    <source>
        <dbReference type="SAM" id="MobiDB-lite"/>
    </source>
</evidence>
<accession>A0AAJ8MUF0</accession>
<dbReference type="PANTHER" id="PTHR36223:SF5">
    <property type="entry name" value="BETA-LACTAMASE-TYPE TRANSPEPTIDASE FOLD DOMAIN CONTAINING PROTEIN"/>
    <property type="match status" value="1"/>
</dbReference>
<organism evidence="2 3">
    <name type="scientific">Kwoniella shandongensis</name>
    <dbReference type="NCBI Taxonomy" id="1734106"/>
    <lineage>
        <taxon>Eukaryota</taxon>
        <taxon>Fungi</taxon>
        <taxon>Dikarya</taxon>
        <taxon>Basidiomycota</taxon>
        <taxon>Agaricomycotina</taxon>
        <taxon>Tremellomycetes</taxon>
        <taxon>Tremellales</taxon>
        <taxon>Cryptococcaceae</taxon>
        <taxon>Kwoniella</taxon>
    </lineage>
</organism>
<dbReference type="GeneID" id="43586674"/>
<dbReference type="Proteomes" id="UP000322225">
    <property type="component" value="Chromosome 2"/>
</dbReference>
<feature type="compositionally biased region" description="Basic and acidic residues" evidence="1">
    <location>
        <begin position="226"/>
        <end position="239"/>
    </location>
</feature>
<gene>
    <name evidence="2" type="ORF">CI109_100906</name>
</gene>
<keyword evidence="3" id="KW-1185">Reference proteome</keyword>
<protein>
    <submittedName>
        <fullName evidence="2">Uncharacterized protein</fullName>
    </submittedName>
</protein>
<evidence type="ECO:0000313" key="3">
    <source>
        <dbReference type="Proteomes" id="UP000322225"/>
    </source>
</evidence>